<dbReference type="CDD" id="cd11644">
    <property type="entry name" value="Precorrin-6Y-MT"/>
    <property type="match status" value="1"/>
</dbReference>
<dbReference type="GO" id="GO:0046025">
    <property type="term" value="F:precorrin-6Y C5,15-methyltransferase (decarboxylating) activity"/>
    <property type="evidence" value="ECO:0007669"/>
    <property type="project" value="UniProtKB-EC"/>
</dbReference>
<protein>
    <submittedName>
        <fullName evidence="7">Precorrin-6Y C5,15-methyltransferase (Decarboxylating)</fullName>
        <ecNumber evidence="7">2.1.1.132</ecNumber>
    </submittedName>
</protein>
<dbReference type="InterPro" id="IPR012818">
    <property type="entry name" value="CbiE"/>
</dbReference>
<dbReference type="UniPathway" id="UPA00148"/>
<dbReference type="GO" id="GO:0009236">
    <property type="term" value="P:cobalamin biosynthetic process"/>
    <property type="evidence" value="ECO:0007669"/>
    <property type="project" value="UniProtKB-UniPathway"/>
</dbReference>
<dbReference type="PIRSF" id="PIRSF036428">
    <property type="entry name" value="CobL"/>
    <property type="match status" value="1"/>
</dbReference>
<sequence length="397" mass="42027">MSEAPWLTIIGLGEDGPAGLCNASRDALAQAACVMAPARHLSLIPDGAEQIEWPVPFAQGVDLLMARRGQPTVMLASGDPFWFGAGTTVTRHLARDEWQAFPGHSTFSLAAARLGWPLEATVCLGLHAKPLSRLRPHLAPSQRIIVTLRDGDAVVELGTYLEQTGFGASHCVIMEALGGPRERVTELPAADLSDGVASHPVCVAIEVRGEGRPLPRVSGLADDWFAHDGQITKRPIRAMTLSALAPRASEHLWDIGGGCGSIAIEWLLACPSLSATTIEPRADRVALISANATHLGVDRLSVVHGAAPAALENLTPPDAVFVGGGLSPELIHSLETLPAGTRLVINAVTLESEALLVQTCNRLGGELMRMEIANAVPIGPKQGWRASFPITQWSHTL</sequence>
<dbReference type="EMBL" id="JACIEJ010000009">
    <property type="protein sequence ID" value="MBB3987252.1"/>
    <property type="molecule type" value="Genomic_DNA"/>
</dbReference>
<dbReference type="Gene3D" id="3.40.50.150">
    <property type="entry name" value="Vaccinia Virus protein VP39"/>
    <property type="match status" value="1"/>
</dbReference>
<feature type="domain" description="Tetrapyrrole methylase" evidence="6">
    <location>
        <begin position="7"/>
        <end position="192"/>
    </location>
</feature>
<organism evidence="7 8">
    <name type="scientific">Sagittula marina</name>
    <dbReference type="NCBI Taxonomy" id="943940"/>
    <lineage>
        <taxon>Bacteria</taxon>
        <taxon>Pseudomonadati</taxon>
        <taxon>Pseudomonadota</taxon>
        <taxon>Alphaproteobacteria</taxon>
        <taxon>Rhodobacterales</taxon>
        <taxon>Roseobacteraceae</taxon>
        <taxon>Sagittula</taxon>
    </lineage>
</organism>
<dbReference type="PANTHER" id="PTHR43182:SF1">
    <property type="entry name" value="COBALT-PRECORRIN-7 C(5)-METHYLTRANSFERASE"/>
    <property type="match status" value="1"/>
</dbReference>
<evidence type="ECO:0000256" key="2">
    <source>
        <dbReference type="ARBA" id="ARBA00022573"/>
    </source>
</evidence>
<dbReference type="EC" id="2.1.1.132" evidence="7"/>
<evidence type="ECO:0000256" key="3">
    <source>
        <dbReference type="ARBA" id="ARBA00022603"/>
    </source>
</evidence>
<dbReference type="PANTHER" id="PTHR43182">
    <property type="entry name" value="COBALT-PRECORRIN-6B C(15)-METHYLTRANSFERASE (DECARBOXYLATING)"/>
    <property type="match status" value="1"/>
</dbReference>
<dbReference type="InterPro" id="IPR035996">
    <property type="entry name" value="4pyrrol_Methylase_sf"/>
</dbReference>
<keyword evidence="5" id="KW-0949">S-adenosyl-L-methionine</keyword>
<keyword evidence="3 7" id="KW-0489">Methyltransferase</keyword>
<keyword evidence="4 7" id="KW-0808">Transferase</keyword>
<name>A0A7W6DUP8_9RHOB</name>
<evidence type="ECO:0000313" key="7">
    <source>
        <dbReference type="EMBL" id="MBB3987252.1"/>
    </source>
</evidence>
<comment type="pathway">
    <text evidence="1">Cofactor biosynthesis; adenosylcobalamin biosynthesis.</text>
</comment>
<dbReference type="InterPro" id="IPR014008">
    <property type="entry name" value="Cbl_synth_MTase_CbiT"/>
</dbReference>
<dbReference type="Proteomes" id="UP000541426">
    <property type="component" value="Unassembled WGS sequence"/>
</dbReference>
<dbReference type="RefSeq" id="WP_183968255.1">
    <property type="nucleotide sequence ID" value="NZ_BAABBZ010000058.1"/>
</dbReference>
<comment type="caution">
    <text evidence="7">The sequence shown here is derived from an EMBL/GenBank/DDBJ whole genome shotgun (WGS) entry which is preliminary data.</text>
</comment>
<evidence type="ECO:0000256" key="4">
    <source>
        <dbReference type="ARBA" id="ARBA00022679"/>
    </source>
</evidence>
<keyword evidence="8" id="KW-1185">Reference proteome</keyword>
<dbReference type="Pfam" id="PF00590">
    <property type="entry name" value="TP_methylase"/>
    <property type="match status" value="1"/>
</dbReference>
<dbReference type="GO" id="GO:0032259">
    <property type="term" value="P:methylation"/>
    <property type="evidence" value="ECO:0007669"/>
    <property type="project" value="UniProtKB-KW"/>
</dbReference>
<evidence type="ECO:0000256" key="5">
    <source>
        <dbReference type="ARBA" id="ARBA00022691"/>
    </source>
</evidence>
<evidence type="ECO:0000256" key="1">
    <source>
        <dbReference type="ARBA" id="ARBA00004953"/>
    </source>
</evidence>
<proteinExistence type="predicted"/>
<keyword evidence="2" id="KW-0169">Cobalamin biosynthesis</keyword>
<dbReference type="NCBIfam" id="TIGR02467">
    <property type="entry name" value="CbiE"/>
    <property type="match status" value="1"/>
</dbReference>
<dbReference type="InterPro" id="IPR029063">
    <property type="entry name" value="SAM-dependent_MTases_sf"/>
</dbReference>
<dbReference type="Gene3D" id="3.40.1010.10">
    <property type="entry name" value="Cobalt-precorrin-4 Transmethylase, Domain 1"/>
    <property type="match status" value="1"/>
</dbReference>
<reference evidence="7 8" key="1">
    <citation type="submission" date="2020-08" db="EMBL/GenBank/DDBJ databases">
        <title>Genomic Encyclopedia of Type Strains, Phase IV (KMG-IV): sequencing the most valuable type-strain genomes for metagenomic binning, comparative biology and taxonomic classification.</title>
        <authorList>
            <person name="Goeker M."/>
        </authorList>
    </citation>
    <scope>NUCLEOTIDE SEQUENCE [LARGE SCALE GENOMIC DNA]</scope>
    <source>
        <strain evidence="7 8">DSM 102235</strain>
    </source>
</reference>
<dbReference type="SUPFAM" id="SSF53335">
    <property type="entry name" value="S-adenosyl-L-methionine-dependent methyltransferases"/>
    <property type="match status" value="1"/>
</dbReference>
<gene>
    <name evidence="7" type="ORF">GGQ68_003598</name>
</gene>
<dbReference type="GO" id="GO:0008276">
    <property type="term" value="F:protein methyltransferase activity"/>
    <property type="evidence" value="ECO:0007669"/>
    <property type="project" value="InterPro"/>
</dbReference>
<dbReference type="InterPro" id="IPR014777">
    <property type="entry name" value="4pyrrole_Mease_sub1"/>
</dbReference>
<dbReference type="SUPFAM" id="SSF53790">
    <property type="entry name" value="Tetrapyrrole methylase"/>
    <property type="match status" value="1"/>
</dbReference>
<evidence type="ECO:0000259" key="6">
    <source>
        <dbReference type="Pfam" id="PF00590"/>
    </source>
</evidence>
<dbReference type="AlphaFoldDB" id="A0A7W6DUP8"/>
<dbReference type="InterPro" id="IPR006365">
    <property type="entry name" value="Cbl_synth_CobL"/>
</dbReference>
<accession>A0A7W6DUP8</accession>
<dbReference type="InterPro" id="IPR000878">
    <property type="entry name" value="4pyrrol_Mease"/>
</dbReference>
<dbReference type="InterPro" id="IPR050714">
    <property type="entry name" value="Cobalamin_biosynth_MTase"/>
</dbReference>
<dbReference type="NCBIfam" id="TIGR02469">
    <property type="entry name" value="CbiT"/>
    <property type="match status" value="1"/>
</dbReference>
<evidence type="ECO:0000313" key="8">
    <source>
        <dbReference type="Proteomes" id="UP000541426"/>
    </source>
</evidence>